<dbReference type="Gene3D" id="3.30.70.1290">
    <property type="entry name" value="Transposase IS200-like"/>
    <property type="match status" value="1"/>
</dbReference>
<sequence length="356" mass="41541">MTRARREQVALDATPFYHCITRCVRRAFLCGEDKLTGCSFEHRRQWIVDRLAELVDIFAIDLCAYAVMSNHYHIVVRIDSHRAEEWSNHEVVERWMKLYNGNFLVNRWLNGETGKAENFVVSEIIQTWRKRLADLSWFMRCLNEFIARKANKEDNCKGRFWESRFKSQALLTEEALLTFMAYVDLNPIRAKLADRPETSDFTSVQSRIQTRQQQKKKKIIKKAKASKRATQPKSAEENKSPMLLPFSGNIKPEVDPTCGIYFHESDYYDLVDWSGRAIRDNKRGSIPAHIPPILQRLGVNENEWLNTMQKLTRQFNRAVGPKEKIQQLSRQLGQTWLKGIRSAQRLFSTPLNSTSV</sequence>
<dbReference type="PANTHER" id="PTHR34322:SF2">
    <property type="entry name" value="TRANSPOSASE IS200-LIKE DOMAIN-CONTAINING PROTEIN"/>
    <property type="match status" value="1"/>
</dbReference>
<dbReference type="SUPFAM" id="SSF143422">
    <property type="entry name" value="Transposase IS200-like"/>
    <property type="match status" value="1"/>
</dbReference>
<evidence type="ECO:0000313" key="3">
    <source>
        <dbReference type="EMBL" id="NYZ66264.1"/>
    </source>
</evidence>
<dbReference type="PANTHER" id="PTHR34322">
    <property type="entry name" value="TRANSPOSASE, Y1_TNP DOMAIN-CONTAINING"/>
    <property type="match status" value="1"/>
</dbReference>
<dbReference type="GO" id="GO:0004803">
    <property type="term" value="F:transposase activity"/>
    <property type="evidence" value="ECO:0007669"/>
    <property type="project" value="InterPro"/>
</dbReference>
<accession>A0A853I857</accession>
<dbReference type="SMART" id="SM01321">
    <property type="entry name" value="Y1_Tnp"/>
    <property type="match status" value="1"/>
</dbReference>
<feature type="region of interest" description="Disordered" evidence="1">
    <location>
        <begin position="201"/>
        <end position="244"/>
    </location>
</feature>
<feature type="domain" description="Transposase IS200-like" evidence="2">
    <location>
        <begin position="13"/>
        <end position="186"/>
    </location>
</feature>
<feature type="compositionally biased region" description="Basic residues" evidence="1">
    <location>
        <begin position="213"/>
        <end position="227"/>
    </location>
</feature>
<dbReference type="Proteomes" id="UP000569732">
    <property type="component" value="Unassembled WGS sequence"/>
</dbReference>
<evidence type="ECO:0000313" key="4">
    <source>
        <dbReference type="Proteomes" id="UP000569732"/>
    </source>
</evidence>
<proteinExistence type="predicted"/>
<evidence type="ECO:0000259" key="2">
    <source>
        <dbReference type="SMART" id="SM01321"/>
    </source>
</evidence>
<dbReference type="AlphaFoldDB" id="A0A853I857"/>
<dbReference type="EMBL" id="JACCKB010000012">
    <property type="protein sequence ID" value="NYZ66264.1"/>
    <property type="molecule type" value="Genomic_DNA"/>
</dbReference>
<organism evidence="3 4">
    <name type="scientific">Spartinivicinus marinus</name>
    <dbReference type="NCBI Taxonomy" id="2994442"/>
    <lineage>
        <taxon>Bacteria</taxon>
        <taxon>Pseudomonadati</taxon>
        <taxon>Pseudomonadota</taxon>
        <taxon>Gammaproteobacteria</taxon>
        <taxon>Oceanospirillales</taxon>
        <taxon>Zooshikellaceae</taxon>
        <taxon>Spartinivicinus</taxon>
    </lineage>
</organism>
<name>A0A853I857_9GAMM</name>
<evidence type="ECO:0000256" key="1">
    <source>
        <dbReference type="SAM" id="MobiDB-lite"/>
    </source>
</evidence>
<dbReference type="GO" id="GO:0003677">
    <property type="term" value="F:DNA binding"/>
    <property type="evidence" value="ECO:0007669"/>
    <property type="project" value="InterPro"/>
</dbReference>
<reference evidence="3 4" key="1">
    <citation type="submission" date="2020-07" db="EMBL/GenBank/DDBJ databases">
        <title>Endozoicomonas sp. nov., isolated from sediment.</title>
        <authorList>
            <person name="Gu T."/>
        </authorList>
    </citation>
    <scope>NUCLEOTIDE SEQUENCE [LARGE SCALE GENOMIC DNA]</scope>
    <source>
        <strain evidence="3 4">SM1973</strain>
    </source>
</reference>
<dbReference type="GO" id="GO:0006313">
    <property type="term" value="P:DNA transposition"/>
    <property type="evidence" value="ECO:0007669"/>
    <property type="project" value="InterPro"/>
</dbReference>
<dbReference type="InterPro" id="IPR002686">
    <property type="entry name" value="Transposase_17"/>
</dbReference>
<feature type="compositionally biased region" description="Low complexity" evidence="1">
    <location>
        <begin position="202"/>
        <end position="212"/>
    </location>
</feature>
<gene>
    <name evidence="3" type="ORF">H0A36_09595</name>
</gene>
<comment type="caution">
    <text evidence="3">The sequence shown here is derived from an EMBL/GenBank/DDBJ whole genome shotgun (WGS) entry which is preliminary data.</text>
</comment>
<dbReference type="RefSeq" id="WP_180568295.1">
    <property type="nucleotide sequence ID" value="NZ_JACCKB010000012.1"/>
</dbReference>
<dbReference type="InterPro" id="IPR036515">
    <property type="entry name" value="Transposase_17_sf"/>
</dbReference>
<protein>
    <submittedName>
        <fullName evidence="3">Transposase</fullName>
    </submittedName>
</protein>
<keyword evidence="4" id="KW-1185">Reference proteome</keyword>